<dbReference type="AlphaFoldDB" id="A0AAE1WIV0"/>
<sequence length="712" mass="80215">MVKTAVVGSVPLRLIQRDCKLRKRGWWFRRRFLYIYRRRLRSSPATSYENLSMKLLGVRGPLDSLEVTQVPQQRGGASLDSMATLMSHNGELLGAFCVNLVDSRTDRGCDAKDHSLLGATDGSLQESLGNALIEDRTALLLITDGVPKRKSKPKQKRFRFEAVWLRSKDCKGVIERAWAHGDVVDPRRSLLHKLRSCREDLSLWDKTGFGNITKRIKEIDTQLKNATHMEIASAFHKWGKALQPELEELLDREETLRKQRGKALWLKEGDRNTAFFHARATEQSHRKEIKDIEESCESGEILSCLEPRVMEEMNEELCCPFMPEEVKSALVAMHPLRSPRPDGMSPIFYQKCWYLIGPDICSCVLQILNERVLNSDLNHTHIVLLPKCANPELVSDFHPIFHCNVVYKLASKAIANRLKPFLNTSISNSQSAFVLGHLIFDNVLVAYEVNHYLAHKYQGLETIFVALIMLCVSSVSFSLILNGSSFGCLRPGRGLRQGDPLSPYLFLFCAEAFSGLVRRPEVEGSICGVRVSRSGTRVSYLLFADDTLIFCDATREAIRAIRELLTKFEGATATPISKYGAVNEVGVASSDESTTASPLSPLREIFSTADFFTSPIVSNPSFTWRSIVAARPMVMCGLRWEVGDGVRIRVLGDPWLPHPSTFRIISNPKSLSPTTSVLALLDDGRNWKEDLIMGEFERRHILYSTNYTKKCS</sequence>
<dbReference type="Pfam" id="PF00078">
    <property type="entry name" value="RVT_1"/>
    <property type="match status" value="1"/>
</dbReference>
<comment type="caution">
    <text evidence="2">The sequence shown here is derived from an EMBL/GenBank/DDBJ whole genome shotgun (WGS) entry which is preliminary data.</text>
</comment>
<feature type="domain" description="Reverse transcriptase" evidence="1">
    <location>
        <begin position="395"/>
        <end position="568"/>
    </location>
</feature>
<dbReference type="InterPro" id="IPR000477">
    <property type="entry name" value="RT_dom"/>
</dbReference>
<dbReference type="CDD" id="cd01650">
    <property type="entry name" value="RT_nLTR_like"/>
    <property type="match status" value="1"/>
</dbReference>
<dbReference type="InterPro" id="IPR043502">
    <property type="entry name" value="DNA/RNA_pol_sf"/>
</dbReference>
<reference evidence="2" key="2">
    <citation type="journal article" date="2024" name="Plant">
        <title>Genomic evolution and insights into agronomic trait innovations of Sesamum species.</title>
        <authorList>
            <person name="Miao H."/>
            <person name="Wang L."/>
            <person name="Qu L."/>
            <person name="Liu H."/>
            <person name="Sun Y."/>
            <person name="Le M."/>
            <person name="Wang Q."/>
            <person name="Wei S."/>
            <person name="Zheng Y."/>
            <person name="Lin W."/>
            <person name="Duan Y."/>
            <person name="Cao H."/>
            <person name="Xiong S."/>
            <person name="Wang X."/>
            <person name="Wei L."/>
            <person name="Li C."/>
            <person name="Ma Q."/>
            <person name="Ju M."/>
            <person name="Zhao R."/>
            <person name="Li G."/>
            <person name="Mu C."/>
            <person name="Tian Q."/>
            <person name="Mei H."/>
            <person name="Zhang T."/>
            <person name="Gao T."/>
            <person name="Zhang H."/>
        </authorList>
    </citation>
    <scope>NUCLEOTIDE SEQUENCE</scope>
    <source>
        <strain evidence="2">K16</strain>
    </source>
</reference>
<dbReference type="PANTHER" id="PTHR46890">
    <property type="entry name" value="NON-LTR RETROLELEMENT REVERSE TRANSCRIPTASE-LIKE PROTEIN-RELATED"/>
    <property type="match status" value="1"/>
</dbReference>
<dbReference type="InterPro" id="IPR052343">
    <property type="entry name" value="Retrotransposon-Effector_Assoc"/>
</dbReference>
<organism evidence="2 3">
    <name type="scientific">Sesamum angolense</name>
    <dbReference type="NCBI Taxonomy" id="2727404"/>
    <lineage>
        <taxon>Eukaryota</taxon>
        <taxon>Viridiplantae</taxon>
        <taxon>Streptophyta</taxon>
        <taxon>Embryophyta</taxon>
        <taxon>Tracheophyta</taxon>
        <taxon>Spermatophyta</taxon>
        <taxon>Magnoliopsida</taxon>
        <taxon>eudicotyledons</taxon>
        <taxon>Gunneridae</taxon>
        <taxon>Pentapetalae</taxon>
        <taxon>asterids</taxon>
        <taxon>lamiids</taxon>
        <taxon>Lamiales</taxon>
        <taxon>Pedaliaceae</taxon>
        <taxon>Sesamum</taxon>
    </lineage>
</organism>
<protein>
    <recommendedName>
        <fullName evidence="1">Reverse transcriptase domain-containing protein</fullName>
    </recommendedName>
</protein>
<dbReference type="Proteomes" id="UP001289374">
    <property type="component" value="Unassembled WGS sequence"/>
</dbReference>
<accession>A0AAE1WIV0</accession>
<proteinExistence type="predicted"/>
<evidence type="ECO:0000259" key="1">
    <source>
        <dbReference type="Pfam" id="PF00078"/>
    </source>
</evidence>
<dbReference type="PANTHER" id="PTHR46890:SF48">
    <property type="entry name" value="RNA-DIRECTED DNA POLYMERASE"/>
    <property type="match status" value="1"/>
</dbReference>
<dbReference type="SUPFAM" id="SSF56672">
    <property type="entry name" value="DNA/RNA polymerases"/>
    <property type="match status" value="1"/>
</dbReference>
<keyword evidence="3" id="KW-1185">Reference proteome</keyword>
<evidence type="ECO:0000313" key="3">
    <source>
        <dbReference type="Proteomes" id="UP001289374"/>
    </source>
</evidence>
<gene>
    <name evidence="2" type="ORF">Sango_1888500</name>
</gene>
<name>A0AAE1WIV0_9LAMI</name>
<reference evidence="2" key="1">
    <citation type="submission" date="2020-06" db="EMBL/GenBank/DDBJ databases">
        <authorList>
            <person name="Li T."/>
            <person name="Hu X."/>
            <person name="Zhang T."/>
            <person name="Song X."/>
            <person name="Zhang H."/>
            <person name="Dai N."/>
            <person name="Sheng W."/>
            <person name="Hou X."/>
            <person name="Wei L."/>
        </authorList>
    </citation>
    <scope>NUCLEOTIDE SEQUENCE</scope>
    <source>
        <strain evidence="2">K16</strain>
        <tissue evidence="2">Leaf</tissue>
    </source>
</reference>
<dbReference type="EMBL" id="JACGWL010000010">
    <property type="protein sequence ID" value="KAK4394177.1"/>
    <property type="molecule type" value="Genomic_DNA"/>
</dbReference>
<evidence type="ECO:0000313" key="2">
    <source>
        <dbReference type="EMBL" id="KAK4394177.1"/>
    </source>
</evidence>